<dbReference type="Proteomes" id="UP000276133">
    <property type="component" value="Unassembled WGS sequence"/>
</dbReference>
<evidence type="ECO:0000313" key="3">
    <source>
        <dbReference type="EMBL" id="RNA16986.1"/>
    </source>
</evidence>
<keyword evidence="2" id="KW-0732">Signal</keyword>
<evidence type="ECO:0000256" key="2">
    <source>
        <dbReference type="SAM" id="SignalP"/>
    </source>
</evidence>
<organism evidence="3 4">
    <name type="scientific">Brachionus plicatilis</name>
    <name type="common">Marine rotifer</name>
    <name type="synonym">Brachionus muelleri</name>
    <dbReference type="NCBI Taxonomy" id="10195"/>
    <lineage>
        <taxon>Eukaryota</taxon>
        <taxon>Metazoa</taxon>
        <taxon>Spiralia</taxon>
        <taxon>Gnathifera</taxon>
        <taxon>Rotifera</taxon>
        <taxon>Eurotatoria</taxon>
        <taxon>Monogononta</taxon>
        <taxon>Pseudotrocha</taxon>
        <taxon>Ploima</taxon>
        <taxon>Brachionidae</taxon>
        <taxon>Brachionus</taxon>
    </lineage>
</organism>
<dbReference type="EMBL" id="REGN01004558">
    <property type="protein sequence ID" value="RNA16986.1"/>
    <property type="molecule type" value="Genomic_DNA"/>
</dbReference>
<keyword evidence="1" id="KW-0472">Membrane</keyword>
<feature type="transmembrane region" description="Helical" evidence="1">
    <location>
        <begin position="93"/>
        <end position="110"/>
    </location>
</feature>
<dbReference type="AlphaFoldDB" id="A0A3M7R0A5"/>
<keyword evidence="1" id="KW-0812">Transmembrane</keyword>
<name>A0A3M7R0A5_BRAPC</name>
<proteinExistence type="predicted"/>
<feature type="signal peptide" evidence="2">
    <location>
        <begin position="1"/>
        <end position="25"/>
    </location>
</feature>
<reference evidence="3 4" key="1">
    <citation type="journal article" date="2018" name="Sci. Rep.">
        <title>Genomic signatures of local adaptation to the degree of environmental predictability in rotifers.</title>
        <authorList>
            <person name="Franch-Gras L."/>
            <person name="Hahn C."/>
            <person name="Garcia-Roger E.M."/>
            <person name="Carmona M.J."/>
            <person name="Serra M."/>
            <person name="Gomez A."/>
        </authorList>
    </citation>
    <scope>NUCLEOTIDE SEQUENCE [LARGE SCALE GENOMIC DNA]</scope>
    <source>
        <strain evidence="3">HYR1</strain>
    </source>
</reference>
<gene>
    <name evidence="3" type="ORF">BpHYR1_022453</name>
</gene>
<feature type="chain" id="PRO_5018211676" evidence="2">
    <location>
        <begin position="26"/>
        <end position="112"/>
    </location>
</feature>
<comment type="caution">
    <text evidence="3">The sequence shown here is derived from an EMBL/GenBank/DDBJ whole genome shotgun (WGS) entry which is preliminary data.</text>
</comment>
<protein>
    <submittedName>
        <fullName evidence="3">Uncharacterized protein</fullName>
    </submittedName>
</protein>
<accession>A0A3M7R0A5</accession>
<sequence length="112" mass="12248">MKSQHLSKAIVVLMITACFLESVNCLRCYKCSDKDTCSDPFKGGDELLVSCDGGQCSKVILADGTVDRACSNLCETSKNGYCCKSDKCNGSNTLVFNYFLAFTAIFYTIFSK</sequence>
<evidence type="ECO:0000256" key="1">
    <source>
        <dbReference type="SAM" id="Phobius"/>
    </source>
</evidence>
<keyword evidence="1" id="KW-1133">Transmembrane helix</keyword>
<evidence type="ECO:0000313" key="4">
    <source>
        <dbReference type="Proteomes" id="UP000276133"/>
    </source>
</evidence>
<keyword evidence="4" id="KW-1185">Reference proteome</keyword>